<organism evidence="1 2">
    <name type="scientific">Bosea psychrotolerans</name>
    <dbReference type="NCBI Taxonomy" id="1871628"/>
    <lineage>
        <taxon>Bacteria</taxon>
        <taxon>Pseudomonadati</taxon>
        <taxon>Pseudomonadota</taxon>
        <taxon>Alphaproteobacteria</taxon>
        <taxon>Hyphomicrobiales</taxon>
        <taxon>Boseaceae</taxon>
        <taxon>Bosea</taxon>
    </lineage>
</organism>
<sequence>MIDAELASFMESAVMIIVGTCDDVLRPQVGRAVGAIVDRATSSVDLIVSEWQWPETIANVRWNGRLAVTFARPSDYVSYQVKGRAMVVPALAAHRACAVRYVEAMTATLVGNGLDARVTAPWLVDREPAALRLAAEMIFIQTPGDMAGQRLEPSR</sequence>
<dbReference type="OrthoDB" id="2618648at2"/>
<reference evidence="1 2" key="1">
    <citation type="submission" date="2018-01" db="EMBL/GenBank/DDBJ databases">
        <title>Genomic Encyclopedia of Type Strains, Phase III (KMG-III): the genomes of soil and plant-associated and newly described type strains.</title>
        <authorList>
            <person name="Whitman W."/>
        </authorList>
    </citation>
    <scope>NUCLEOTIDE SEQUENCE [LARGE SCALE GENOMIC DNA]</scope>
    <source>
        <strain evidence="1 2">1131</strain>
    </source>
</reference>
<dbReference type="Proteomes" id="UP000236919">
    <property type="component" value="Unassembled WGS sequence"/>
</dbReference>
<dbReference type="SUPFAM" id="SSF50475">
    <property type="entry name" value="FMN-binding split barrel"/>
    <property type="match status" value="1"/>
</dbReference>
<dbReference type="InterPro" id="IPR012349">
    <property type="entry name" value="Split_barrel_FMN-bd"/>
</dbReference>
<protein>
    <recommendedName>
        <fullName evidence="3">Pyridoxamine 5'-phosphate oxidase</fullName>
    </recommendedName>
</protein>
<accession>A0A2S4LVJ5</accession>
<proteinExistence type="predicted"/>
<evidence type="ECO:0000313" key="1">
    <source>
        <dbReference type="EMBL" id="POR46483.1"/>
    </source>
</evidence>
<dbReference type="Gene3D" id="2.30.110.10">
    <property type="entry name" value="Electron Transport, Fmn-binding Protein, Chain A"/>
    <property type="match status" value="1"/>
</dbReference>
<dbReference type="AlphaFoldDB" id="A0A2S4LVJ5"/>
<evidence type="ECO:0008006" key="3">
    <source>
        <dbReference type="Google" id="ProtNLM"/>
    </source>
</evidence>
<comment type="caution">
    <text evidence="1">The sequence shown here is derived from an EMBL/GenBank/DDBJ whole genome shotgun (WGS) entry which is preliminary data.</text>
</comment>
<keyword evidence="2" id="KW-1185">Reference proteome</keyword>
<dbReference type="RefSeq" id="WP_103721027.1">
    <property type="nucleotide sequence ID" value="NZ_PQFZ01000024.1"/>
</dbReference>
<dbReference type="EMBL" id="PQFZ01000024">
    <property type="protein sequence ID" value="POR46483.1"/>
    <property type="molecule type" value="Genomic_DNA"/>
</dbReference>
<gene>
    <name evidence="1" type="ORF">CYD53_12411</name>
</gene>
<name>A0A2S4LVJ5_9HYPH</name>
<evidence type="ECO:0000313" key="2">
    <source>
        <dbReference type="Proteomes" id="UP000236919"/>
    </source>
</evidence>